<keyword evidence="4" id="KW-1185">Reference proteome</keyword>
<gene>
    <name evidence="3" type="ORF">GCM10010358_24170</name>
</gene>
<evidence type="ECO:0000313" key="4">
    <source>
        <dbReference type="Proteomes" id="UP000619244"/>
    </source>
</evidence>
<evidence type="ECO:0000313" key="3">
    <source>
        <dbReference type="EMBL" id="GGX68976.1"/>
    </source>
</evidence>
<feature type="transmembrane region" description="Helical" evidence="2">
    <location>
        <begin position="63"/>
        <end position="85"/>
    </location>
</feature>
<keyword evidence="2" id="KW-1133">Transmembrane helix</keyword>
<dbReference type="EMBL" id="BMVU01000008">
    <property type="protein sequence ID" value="GGX68976.1"/>
    <property type="molecule type" value="Genomic_DNA"/>
</dbReference>
<proteinExistence type="predicted"/>
<name>A0A918KM18_9ACTN</name>
<keyword evidence="2" id="KW-0472">Membrane</keyword>
<dbReference type="Proteomes" id="UP000619244">
    <property type="component" value="Unassembled WGS sequence"/>
</dbReference>
<feature type="compositionally biased region" description="Basic residues" evidence="1">
    <location>
        <begin position="140"/>
        <end position="149"/>
    </location>
</feature>
<protein>
    <submittedName>
        <fullName evidence="3">Uncharacterized protein</fullName>
    </submittedName>
</protein>
<reference evidence="3" key="2">
    <citation type="submission" date="2020-09" db="EMBL/GenBank/DDBJ databases">
        <authorList>
            <person name="Sun Q."/>
            <person name="Ohkuma M."/>
        </authorList>
    </citation>
    <scope>NUCLEOTIDE SEQUENCE</scope>
    <source>
        <strain evidence="3">JCM 4790</strain>
    </source>
</reference>
<feature type="transmembrane region" description="Helical" evidence="2">
    <location>
        <begin position="34"/>
        <end position="51"/>
    </location>
</feature>
<accession>A0A918KM18</accession>
<feature type="region of interest" description="Disordered" evidence="1">
    <location>
        <begin position="140"/>
        <end position="163"/>
    </location>
</feature>
<dbReference type="AlphaFoldDB" id="A0A918KM18"/>
<reference evidence="3" key="1">
    <citation type="journal article" date="2014" name="Int. J. Syst. Evol. Microbiol.">
        <title>Complete genome sequence of Corynebacterium casei LMG S-19264T (=DSM 44701T), isolated from a smear-ripened cheese.</title>
        <authorList>
            <consortium name="US DOE Joint Genome Institute (JGI-PGF)"/>
            <person name="Walter F."/>
            <person name="Albersmeier A."/>
            <person name="Kalinowski J."/>
            <person name="Ruckert C."/>
        </authorList>
    </citation>
    <scope>NUCLEOTIDE SEQUENCE</scope>
    <source>
        <strain evidence="3">JCM 4790</strain>
    </source>
</reference>
<comment type="caution">
    <text evidence="3">The sequence shown here is derived from an EMBL/GenBank/DDBJ whole genome shotgun (WGS) entry which is preliminary data.</text>
</comment>
<evidence type="ECO:0000256" key="2">
    <source>
        <dbReference type="SAM" id="Phobius"/>
    </source>
</evidence>
<keyword evidence="2" id="KW-0812">Transmembrane</keyword>
<sequence>MSRRRPDRKAEQGALRTVRACRPLLSDDRTSRSAFVLAGTDLVFVPSLFFGNDPIRFYAANGWGTTALMGAVLDYWPLALGISAYRSATRRAPAFSPAPRHWQAAARAAVALAPAGCGEPSPAVRPAALAHRGCRRIRRARRLPLRNRRSGGPVRGNRRPRPA</sequence>
<evidence type="ECO:0000256" key="1">
    <source>
        <dbReference type="SAM" id="MobiDB-lite"/>
    </source>
</evidence>
<organism evidence="3 4">
    <name type="scientific">Streptomyces minutiscleroticus</name>
    <dbReference type="NCBI Taxonomy" id="68238"/>
    <lineage>
        <taxon>Bacteria</taxon>
        <taxon>Bacillati</taxon>
        <taxon>Actinomycetota</taxon>
        <taxon>Actinomycetes</taxon>
        <taxon>Kitasatosporales</taxon>
        <taxon>Streptomycetaceae</taxon>
        <taxon>Streptomyces</taxon>
    </lineage>
</organism>